<proteinExistence type="predicted"/>
<keyword evidence="2" id="KW-1185">Reference proteome</keyword>
<evidence type="ECO:0000313" key="2">
    <source>
        <dbReference type="Proteomes" id="UP000244722"/>
    </source>
</evidence>
<reference evidence="1 2" key="1">
    <citation type="submission" date="2017-04" db="EMBL/GenBank/DDBJ databases">
        <title>Draft genome sequence of Tuber borchii Vittad., a whitish edible truffle.</title>
        <authorList>
            <consortium name="DOE Joint Genome Institute"/>
            <person name="Murat C."/>
            <person name="Kuo A."/>
            <person name="Barry K.W."/>
            <person name="Clum A."/>
            <person name="Dockter R.B."/>
            <person name="Fauchery L."/>
            <person name="Iotti M."/>
            <person name="Kohler A."/>
            <person name="Labutti K."/>
            <person name="Lindquist E.A."/>
            <person name="Lipzen A."/>
            <person name="Ohm R.A."/>
            <person name="Wang M."/>
            <person name="Grigoriev I.V."/>
            <person name="Zambonelli A."/>
            <person name="Martin F.M."/>
        </authorList>
    </citation>
    <scope>NUCLEOTIDE SEQUENCE [LARGE SCALE GENOMIC DNA]</scope>
    <source>
        <strain evidence="1 2">Tbo3840</strain>
    </source>
</reference>
<evidence type="ECO:0000313" key="1">
    <source>
        <dbReference type="EMBL" id="PUU76272.1"/>
    </source>
</evidence>
<dbReference type="AlphaFoldDB" id="A0A2T6ZLA6"/>
<name>A0A2T6ZLA6_TUBBO</name>
<sequence length="168" mass="18867">MFLYDTTVLLFASCIRNTVAKNLLEREKRLYKQRGPTSSLAKHGHIVKLVNVHDDQRLSLQEIANATKVLLSTCSDIIRFSILSISEANIPDPCSDENIHRRPTTIMGQNQALSAGEKVRVIVIALQDVLHYLIHPQIFFLLIVCTTATLSRFKKPFLTENGKAALLV</sequence>
<dbReference type="Proteomes" id="UP000244722">
    <property type="component" value="Unassembled WGS sequence"/>
</dbReference>
<organism evidence="1 2">
    <name type="scientific">Tuber borchii</name>
    <name type="common">White truffle</name>
    <dbReference type="NCBI Taxonomy" id="42251"/>
    <lineage>
        <taxon>Eukaryota</taxon>
        <taxon>Fungi</taxon>
        <taxon>Dikarya</taxon>
        <taxon>Ascomycota</taxon>
        <taxon>Pezizomycotina</taxon>
        <taxon>Pezizomycetes</taxon>
        <taxon>Pezizales</taxon>
        <taxon>Tuberaceae</taxon>
        <taxon>Tuber</taxon>
    </lineage>
</organism>
<dbReference type="OrthoDB" id="6594069at2759"/>
<accession>A0A2T6ZLA6</accession>
<protein>
    <submittedName>
        <fullName evidence="1">Uncharacterized protein</fullName>
    </submittedName>
</protein>
<gene>
    <name evidence="1" type="ORF">B9Z19DRAFT_1066740</name>
</gene>
<dbReference type="EMBL" id="NESQ01000193">
    <property type="protein sequence ID" value="PUU76272.1"/>
    <property type="molecule type" value="Genomic_DNA"/>
</dbReference>
<comment type="caution">
    <text evidence="1">The sequence shown here is derived from an EMBL/GenBank/DDBJ whole genome shotgun (WGS) entry which is preliminary data.</text>
</comment>